<name>A0ABT4W6J3_9RHOB</name>
<dbReference type="Proteomes" id="UP001528040">
    <property type="component" value="Unassembled WGS sequence"/>
</dbReference>
<comment type="caution">
    <text evidence="2">The sequence shown here is derived from an EMBL/GenBank/DDBJ whole genome shotgun (WGS) entry which is preliminary data.</text>
</comment>
<proteinExistence type="predicted"/>
<feature type="signal peptide" evidence="1">
    <location>
        <begin position="1"/>
        <end position="23"/>
    </location>
</feature>
<evidence type="ECO:0008006" key="4">
    <source>
        <dbReference type="Google" id="ProtNLM"/>
    </source>
</evidence>
<dbReference type="SUPFAM" id="SSF69635">
    <property type="entry name" value="Type III secretory system chaperone-like"/>
    <property type="match status" value="1"/>
</dbReference>
<evidence type="ECO:0000256" key="1">
    <source>
        <dbReference type="SAM" id="SignalP"/>
    </source>
</evidence>
<keyword evidence="1" id="KW-0732">Signal</keyword>
<protein>
    <recommendedName>
        <fullName evidence="4">YbjN domain-containing protein</fullName>
    </recommendedName>
</protein>
<reference evidence="2 3" key="1">
    <citation type="submission" date="2023-01" db="EMBL/GenBank/DDBJ databases">
        <authorList>
            <person name="Yoon J.-W."/>
        </authorList>
    </citation>
    <scope>NUCLEOTIDE SEQUENCE [LARGE SCALE GENOMIC DNA]</scope>
    <source>
        <strain evidence="2 3">KMU-50</strain>
    </source>
</reference>
<gene>
    <name evidence="2" type="ORF">O2N63_15640</name>
</gene>
<feature type="chain" id="PRO_5045917623" description="YbjN domain-containing protein" evidence="1">
    <location>
        <begin position="24"/>
        <end position="185"/>
    </location>
</feature>
<dbReference type="Gene3D" id="3.30.1460.10">
    <property type="match status" value="1"/>
</dbReference>
<dbReference type="RefSeq" id="WP_271055230.1">
    <property type="nucleotide sequence ID" value="NZ_JAQIIO010000011.1"/>
</dbReference>
<organism evidence="2 3">
    <name type="scientific">Aliiroseovarius salicola</name>
    <dbReference type="NCBI Taxonomy" id="3009082"/>
    <lineage>
        <taxon>Bacteria</taxon>
        <taxon>Pseudomonadati</taxon>
        <taxon>Pseudomonadota</taxon>
        <taxon>Alphaproteobacteria</taxon>
        <taxon>Rhodobacterales</taxon>
        <taxon>Paracoccaceae</taxon>
        <taxon>Aliiroseovarius</taxon>
    </lineage>
</organism>
<dbReference type="EMBL" id="JAQIIO010000011">
    <property type="protein sequence ID" value="MDA5095522.1"/>
    <property type="molecule type" value="Genomic_DNA"/>
</dbReference>
<accession>A0ABT4W6J3</accession>
<sequence>MRIVKPLVLALSLGVTLPSGGYAQDVPPLEPPQRADAMTLGSLAAILRAIDPSVQVDGTHFQLAINDAAILVIADPLADRMRALVRIGPADAMDEAMMMRLLQANFDAVLDARYAVAGGQIWSAYIHPLSPLEPSELVSGLAQMVNAAQSFGTGFTGGGVQFGGGDSNELQQELMEGLRKKGLPL</sequence>
<evidence type="ECO:0000313" key="2">
    <source>
        <dbReference type="EMBL" id="MDA5095522.1"/>
    </source>
</evidence>
<keyword evidence="3" id="KW-1185">Reference proteome</keyword>
<evidence type="ECO:0000313" key="3">
    <source>
        <dbReference type="Proteomes" id="UP001528040"/>
    </source>
</evidence>